<dbReference type="Proteomes" id="UP001432128">
    <property type="component" value="Chromosome"/>
</dbReference>
<evidence type="ECO:0008006" key="4">
    <source>
        <dbReference type="Google" id="ProtNLM"/>
    </source>
</evidence>
<keyword evidence="1" id="KW-0812">Transmembrane</keyword>
<dbReference type="AlphaFoldDB" id="A0AAU4K424"/>
<evidence type="ECO:0000256" key="1">
    <source>
        <dbReference type="SAM" id="Phobius"/>
    </source>
</evidence>
<dbReference type="EMBL" id="CP108021">
    <property type="protein sequence ID" value="WUM20784.1"/>
    <property type="molecule type" value="Genomic_DNA"/>
</dbReference>
<dbReference type="KEGG" id="whr:OG579_02835"/>
<feature type="transmembrane region" description="Helical" evidence="1">
    <location>
        <begin position="179"/>
        <end position="199"/>
    </location>
</feature>
<accession>A0AAU4K424</accession>
<proteinExistence type="predicted"/>
<name>A0AAU4K424_9NOCA</name>
<sequence>MAALVFRFAVIAVAVAWSITVAVFGTPVVVRGRGQIDIAAIHLHPGYAVLQFVVIGAAAPLILAIAVAPYVRHHRHDDALFAIVSATLACAVLCAISVAIGVWLVVDATAAPTAELAAIGTLNTLNGICAALTACATITLAHSPTFLMIATPRARLLVAATGYASALFAFAHLATPTSIILSAWIAAPIVLVTSLIVGVEKSQTARRNPVRA</sequence>
<feature type="transmembrane region" description="Helical" evidence="1">
    <location>
        <begin position="118"/>
        <end position="142"/>
    </location>
</feature>
<protein>
    <recommendedName>
        <fullName evidence="4">DUF4386 domain-containing protein</fullName>
    </recommendedName>
</protein>
<reference evidence="2 3" key="1">
    <citation type="submission" date="2022-10" db="EMBL/GenBank/DDBJ databases">
        <title>The complete genomes of actinobacterial strains from the NBC collection.</title>
        <authorList>
            <person name="Joergensen T.S."/>
            <person name="Alvarez Arevalo M."/>
            <person name="Sterndorff E.B."/>
            <person name="Faurdal D."/>
            <person name="Vuksanovic O."/>
            <person name="Mourched A.-S."/>
            <person name="Charusanti P."/>
            <person name="Shaw S."/>
            <person name="Blin K."/>
            <person name="Weber T."/>
        </authorList>
    </citation>
    <scope>NUCLEOTIDE SEQUENCE [LARGE SCALE GENOMIC DNA]</scope>
    <source>
        <strain evidence="2 3">NBC_00319</strain>
    </source>
</reference>
<feature type="transmembrane region" description="Helical" evidence="1">
    <location>
        <begin position="80"/>
        <end position="106"/>
    </location>
</feature>
<feature type="transmembrane region" description="Helical" evidence="1">
    <location>
        <begin position="49"/>
        <end position="68"/>
    </location>
</feature>
<evidence type="ECO:0000313" key="3">
    <source>
        <dbReference type="Proteomes" id="UP001432128"/>
    </source>
</evidence>
<keyword evidence="1" id="KW-1133">Transmembrane helix</keyword>
<dbReference type="RefSeq" id="WP_328858001.1">
    <property type="nucleotide sequence ID" value="NZ_CP108021.1"/>
</dbReference>
<organism evidence="2 3">
    <name type="scientific">Williamsia herbipolensis</name>
    <dbReference type="NCBI Taxonomy" id="1603258"/>
    <lineage>
        <taxon>Bacteria</taxon>
        <taxon>Bacillati</taxon>
        <taxon>Actinomycetota</taxon>
        <taxon>Actinomycetes</taxon>
        <taxon>Mycobacteriales</taxon>
        <taxon>Nocardiaceae</taxon>
        <taxon>Williamsia</taxon>
    </lineage>
</organism>
<feature type="transmembrane region" description="Helical" evidence="1">
    <location>
        <begin position="154"/>
        <end position="173"/>
    </location>
</feature>
<keyword evidence="1" id="KW-0472">Membrane</keyword>
<keyword evidence="3" id="KW-1185">Reference proteome</keyword>
<gene>
    <name evidence="2" type="ORF">OG579_02835</name>
</gene>
<evidence type="ECO:0000313" key="2">
    <source>
        <dbReference type="EMBL" id="WUM20784.1"/>
    </source>
</evidence>